<evidence type="ECO:0000313" key="5">
    <source>
        <dbReference type="EMBL" id="KAK8839872.1"/>
    </source>
</evidence>
<dbReference type="Pfam" id="PF13402">
    <property type="entry name" value="Peptidase_M60"/>
    <property type="match status" value="1"/>
</dbReference>
<keyword evidence="2" id="KW-1133">Transmembrane helix</keyword>
<name>A0ABR2H102_9EUKA</name>
<evidence type="ECO:0008006" key="7">
    <source>
        <dbReference type="Google" id="ProtNLM"/>
    </source>
</evidence>
<dbReference type="Gene3D" id="3.40.390.80">
    <property type="entry name" value="Peptidase M60, enhancin-like domain 2"/>
    <property type="match status" value="1"/>
</dbReference>
<accession>A0ABR2H102</accession>
<organism evidence="5 6">
    <name type="scientific">Tritrichomonas musculus</name>
    <dbReference type="NCBI Taxonomy" id="1915356"/>
    <lineage>
        <taxon>Eukaryota</taxon>
        <taxon>Metamonada</taxon>
        <taxon>Parabasalia</taxon>
        <taxon>Tritrichomonadida</taxon>
        <taxon>Tritrichomonadidae</taxon>
        <taxon>Tritrichomonas</taxon>
    </lineage>
</organism>
<evidence type="ECO:0000256" key="2">
    <source>
        <dbReference type="SAM" id="Phobius"/>
    </source>
</evidence>
<feature type="compositionally biased region" description="Acidic residues" evidence="1">
    <location>
        <begin position="1181"/>
        <end position="1195"/>
    </location>
</feature>
<dbReference type="InterPro" id="IPR011658">
    <property type="entry name" value="PA14_dom"/>
</dbReference>
<dbReference type="InterPro" id="IPR051244">
    <property type="entry name" value="TCAF"/>
</dbReference>
<evidence type="ECO:0000259" key="4">
    <source>
        <dbReference type="PROSITE" id="PS51820"/>
    </source>
</evidence>
<dbReference type="PANTHER" id="PTHR15730">
    <property type="entry name" value="EXPERIMENTAL AUTOIMMUNE PROSTATITIS ANTIGEN 2-RELATED"/>
    <property type="match status" value="1"/>
</dbReference>
<dbReference type="PROSITE" id="PS51723">
    <property type="entry name" value="PEPTIDASE_M60"/>
    <property type="match status" value="1"/>
</dbReference>
<feature type="domain" description="Peptidase M60" evidence="3">
    <location>
        <begin position="136"/>
        <end position="439"/>
    </location>
</feature>
<dbReference type="PROSITE" id="PS51820">
    <property type="entry name" value="PA14"/>
    <property type="match status" value="1"/>
</dbReference>
<feature type="region of interest" description="Disordered" evidence="1">
    <location>
        <begin position="1181"/>
        <end position="1207"/>
    </location>
</feature>
<dbReference type="EMBL" id="JAPFFF010000050">
    <property type="protein sequence ID" value="KAK8839872.1"/>
    <property type="molecule type" value="Genomic_DNA"/>
</dbReference>
<evidence type="ECO:0000256" key="1">
    <source>
        <dbReference type="SAM" id="MobiDB-lite"/>
    </source>
</evidence>
<dbReference type="InterPro" id="IPR035423">
    <property type="entry name" value="M60-like_N"/>
</dbReference>
<dbReference type="Pfam" id="PF17291">
    <property type="entry name" value="M60-like_N"/>
    <property type="match status" value="1"/>
</dbReference>
<keyword evidence="2" id="KW-0472">Membrane</keyword>
<feature type="domain" description="PA14" evidence="4">
    <location>
        <begin position="628"/>
        <end position="785"/>
    </location>
</feature>
<comment type="caution">
    <text evidence="5">The sequence shown here is derived from an EMBL/GenBank/DDBJ whole genome shotgun (WGS) entry which is preliminary data.</text>
</comment>
<dbReference type="InterPro" id="IPR037524">
    <property type="entry name" value="PA14/GLEYA"/>
</dbReference>
<feature type="transmembrane region" description="Helical" evidence="2">
    <location>
        <begin position="1211"/>
        <end position="1234"/>
    </location>
</feature>
<proteinExistence type="predicted"/>
<keyword evidence="2" id="KW-0812">Transmembrane</keyword>
<dbReference type="PANTHER" id="PTHR15730:SF5">
    <property type="entry name" value="SI:CH211-210B2.2-RELATED"/>
    <property type="match status" value="1"/>
</dbReference>
<dbReference type="Gene3D" id="2.60.120.260">
    <property type="entry name" value="Galactose-binding domain-like"/>
    <property type="match status" value="1"/>
</dbReference>
<dbReference type="SMART" id="SM01276">
    <property type="entry name" value="M60-like"/>
    <property type="match status" value="1"/>
</dbReference>
<evidence type="ECO:0000313" key="6">
    <source>
        <dbReference type="Proteomes" id="UP001470230"/>
    </source>
</evidence>
<evidence type="ECO:0000259" key="3">
    <source>
        <dbReference type="PROSITE" id="PS51723"/>
    </source>
</evidence>
<dbReference type="SUPFAM" id="SSF56988">
    <property type="entry name" value="Anthrax protective antigen"/>
    <property type="match status" value="1"/>
</dbReference>
<dbReference type="Proteomes" id="UP001470230">
    <property type="component" value="Unassembled WGS sequence"/>
</dbReference>
<keyword evidence="6" id="KW-1185">Reference proteome</keyword>
<dbReference type="Pfam" id="PF07691">
    <property type="entry name" value="PA14"/>
    <property type="match status" value="1"/>
</dbReference>
<dbReference type="InterPro" id="IPR031161">
    <property type="entry name" value="Peptidase_M60_dom"/>
</dbReference>
<gene>
    <name evidence="5" type="ORF">M9Y10_031584</name>
</gene>
<reference evidence="5 6" key="1">
    <citation type="submission" date="2024-04" db="EMBL/GenBank/DDBJ databases">
        <title>Tritrichomonas musculus Genome.</title>
        <authorList>
            <person name="Alves-Ferreira E."/>
            <person name="Grigg M."/>
            <person name="Lorenzi H."/>
            <person name="Galac M."/>
        </authorList>
    </citation>
    <scope>NUCLEOTIDE SEQUENCE [LARGE SCALE GENOMIC DNA]</scope>
    <source>
        <strain evidence="5 6">EAF2021</strain>
    </source>
</reference>
<protein>
    <recommendedName>
        <fullName evidence="7">Immuno-dominant variable surface antigen-like</fullName>
    </recommendedName>
</protein>
<sequence>MLFLFLVYCFSKESYVKSVFGSPGTDEVHNEYVPGIEVLQRGLKKPTLKPVSEAHYTSSKIEDDDYPWPGHDYKGTCTPELLQAEADAISKAYKRIDLTQEDVYYHPAAAKQCYTTQEDLNKADRVKIKYVITGGYDQHLLPAFIPPGEVVTFEISETVANKNILGITINTQYRESDTGKKQRLPNMIIRNLRLTKTVCTIASPYGATVNFHYGDTNPCDVIVSGVILQPYFYYGMNSDEEWENELSKLPGPYAFLDTGNLVHIVPSSFVRDTVRMNDCMHYWRSAVQISQTTARDVSQNKNPRHGRILHPCTMKYDSFVPAGAACCYPAGNFVHFPCGWISSTVNYDSSVDNPWGTVHELNHNHQENWAKTQESGEMSNNAVSLVIYAKTNLCSGARLTSGWPRYSYASHMLNNQDSYGLQRYSTMLHFFGVKKFKKFVEADQEGFWYSRDEYGIPGAEMLKASRVMNRDMRYHWNFHGTDDGALGSKTLKELEKMNLKPFHPVTNIYAVGNILDGEAFITARPYRIDMYEQTIDFVGTMVQREDTKKFGNFEFQKATFESGRESAWKEQSKGVYKMTPKENQTLIEEVNVSYLDKTTNEVHVVICQFTTFFSSNSLAQKTIYGNIPDGKGLLNSYRYITQNLTEDTESSIIESGFQKANGIAQDWYTNKNVNTWLSILEGKLTPPSDGTYVFSCTGDAQVAFYLSEEPLQGDPDLDEEHLINFQPTRAMNYDSGNKSKPLQLVHGKLYYFRHIVYPNNDRSGCGWVGFKKNNEGSFANVPQSWFKFSDKELSDEDRFKFQYRPDFERIYLMDEWNGQNRKRVDPSKWNVYKLPNGEVRVNSNDYQGQTSDSVTPTQALIDGDPTTEYRVDWWPQNKYTKFPHIFEIDMGDKTSFQFIRIGAAGNPGFFGMNSYLKIYLAPYNYSQPVPKDENDTSTTPVPYTESNYSISHEESLIWEGNFSAETKDSIELDKYYSGRYLKLAFINNSKPWKDGHPGRTCISSVEVGSILHNKKVYPITNTRYFTMQNRWDEKRNGFYYNGKGYTGYAKDAAPTKENNNKNSVLEIKIPKLKPEFGIIGDYYPSMGTATVKLDGKQIGEIGKEPFDPIGDNKKLLYASRAYRSILFYIHDLDPSKQHKLTVEVTKGEVTFAGILTHQMVVKWNTDDWRYPRILETEFSDNPEQFDWDTPTDELEPNSGKSGKKKGMSPGAIAACVIVPVVVVAAVVVTVFIMYKKEMLCFNHDVDVDDDVTTTQMENTSGEV</sequence>